<comment type="caution">
    <text evidence="3">The sequence shown here is derived from an EMBL/GenBank/DDBJ whole genome shotgun (WGS) entry which is preliminary data.</text>
</comment>
<keyword evidence="1" id="KW-0812">Transmembrane</keyword>
<proteinExistence type="predicted"/>
<feature type="transmembrane region" description="Helical" evidence="1">
    <location>
        <begin position="158"/>
        <end position="179"/>
    </location>
</feature>
<keyword evidence="1" id="KW-1133">Transmembrane helix</keyword>
<dbReference type="RefSeq" id="WP_188505909.1">
    <property type="nucleotide sequence ID" value="NZ_BMER01000001.1"/>
</dbReference>
<keyword evidence="4" id="KW-1185">Reference proteome</keyword>
<reference evidence="3" key="1">
    <citation type="journal article" date="2014" name="Int. J. Syst. Evol. Microbiol.">
        <title>Complete genome sequence of Corynebacterium casei LMG S-19264T (=DSM 44701T), isolated from a smear-ripened cheese.</title>
        <authorList>
            <consortium name="US DOE Joint Genome Institute (JGI-PGF)"/>
            <person name="Walter F."/>
            <person name="Albersmeier A."/>
            <person name="Kalinowski J."/>
            <person name="Ruckert C."/>
        </authorList>
    </citation>
    <scope>NUCLEOTIDE SEQUENCE</scope>
    <source>
        <strain evidence="3">CGMCC 1.12195</strain>
    </source>
</reference>
<dbReference type="PANTHER" id="PTHR42208">
    <property type="entry name" value="HEAVY METAL TRANSPORTER-RELATED"/>
    <property type="match status" value="1"/>
</dbReference>
<feature type="transmembrane region" description="Helical" evidence="1">
    <location>
        <begin position="128"/>
        <end position="152"/>
    </location>
</feature>
<feature type="transmembrane region" description="Helical" evidence="1">
    <location>
        <begin position="75"/>
        <end position="95"/>
    </location>
</feature>
<gene>
    <name evidence="3" type="ORF">GCM10007415_22010</name>
</gene>
<dbReference type="Proteomes" id="UP000660862">
    <property type="component" value="Unassembled WGS sequence"/>
</dbReference>
<reference evidence="3" key="2">
    <citation type="submission" date="2020-09" db="EMBL/GenBank/DDBJ databases">
        <authorList>
            <person name="Sun Q."/>
            <person name="Zhou Y."/>
        </authorList>
    </citation>
    <scope>NUCLEOTIDE SEQUENCE</scope>
    <source>
        <strain evidence="3">CGMCC 1.12195</strain>
    </source>
</reference>
<dbReference type="EMBL" id="BMER01000001">
    <property type="protein sequence ID" value="GGG87727.1"/>
    <property type="molecule type" value="Genomic_DNA"/>
</dbReference>
<accession>A0A917HS88</accession>
<dbReference type="AlphaFoldDB" id="A0A917HS88"/>
<feature type="transmembrane region" description="Helical" evidence="1">
    <location>
        <begin position="6"/>
        <end position="29"/>
    </location>
</feature>
<sequence length="234" mass="25519">MSYYTLAFFMGLFGSLHCVAMCGPLVLAFSDGQSHSPWQVVSNKLRYQFGRVMVYGLLGLAIGGIGRVFEIKAWQQGVTLITGVLLVGMGLFSLFGKRFDSFSRLQQQLVGPLTRWIGYWLYRPGGHLVVGMLNGLLPCGMVYMALAAALSADSVGGGGLFMLLFGLGTWPAMLSVSLLGSFAKFRARFNFAFWLPMLCIVMGGWFLLRGANLNIPYLSPLIYPKGAIVCGTLK</sequence>
<protein>
    <submittedName>
        <fullName evidence="3">Membrane protein</fullName>
    </submittedName>
</protein>
<dbReference type="PANTHER" id="PTHR42208:SF1">
    <property type="entry name" value="HEAVY METAL TRANSPORTER"/>
    <property type="match status" value="1"/>
</dbReference>
<organism evidence="3 4">
    <name type="scientific">Parapedobacter pyrenivorans</name>
    <dbReference type="NCBI Taxonomy" id="1305674"/>
    <lineage>
        <taxon>Bacteria</taxon>
        <taxon>Pseudomonadati</taxon>
        <taxon>Bacteroidota</taxon>
        <taxon>Sphingobacteriia</taxon>
        <taxon>Sphingobacteriales</taxon>
        <taxon>Sphingobacteriaceae</taxon>
        <taxon>Parapedobacter</taxon>
    </lineage>
</organism>
<feature type="transmembrane region" description="Helical" evidence="1">
    <location>
        <begin position="49"/>
        <end position="69"/>
    </location>
</feature>
<name>A0A917HS88_9SPHI</name>
<feature type="transmembrane region" description="Helical" evidence="1">
    <location>
        <begin position="191"/>
        <end position="208"/>
    </location>
</feature>
<evidence type="ECO:0000313" key="3">
    <source>
        <dbReference type="EMBL" id="GGG87727.1"/>
    </source>
</evidence>
<evidence type="ECO:0000256" key="1">
    <source>
        <dbReference type="SAM" id="Phobius"/>
    </source>
</evidence>
<evidence type="ECO:0000259" key="2">
    <source>
        <dbReference type="Pfam" id="PF13386"/>
    </source>
</evidence>
<dbReference type="InterPro" id="IPR039447">
    <property type="entry name" value="UreH-like_TM_dom"/>
</dbReference>
<dbReference type="Pfam" id="PF13386">
    <property type="entry name" value="DsbD_2"/>
    <property type="match status" value="1"/>
</dbReference>
<evidence type="ECO:0000313" key="4">
    <source>
        <dbReference type="Proteomes" id="UP000660862"/>
    </source>
</evidence>
<feature type="domain" description="Urease accessory protein UreH-like transmembrane" evidence="2">
    <location>
        <begin position="7"/>
        <end position="205"/>
    </location>
</feature>
<keyword evidence="1" id="KW-0472">Membrane</keyword>